<dbReference type="EMBL" id="CAJNRG010016715">
    <property type="protein sequence ID" value="CAF2207915.1"/>
    <property type="molecule type" value="Genomic_DNA"/>
</dbReference>
<dbReference type="Proteomes" id="UP000663887">
    <property type="component" value="Unassembled WGS sequence"/>
</dbReference>
<dbReference type="AlphaFoldDB" id="A0A816ZIM8"/>
<accession>A0A816ZIM8</accession>
<protein>
    <submittedName>
        <fullName evidence="1">Uncharacterized protein</fullName>
    </submittedName>
</protein>
<comment type="caution">
    <text evidence="1">The sequence shown here is derived from an EMBL/GenBank/DDBJ whole genome shotgun (WGS) entry which is preliminary data.</text>
</comment>
<evidence type="ECO:0000313" key="1">
    <source>
        <dbReference type="EMBL" id="CAF2207915.1"/>
    </source>
</evidence>
<gene>
    <name evidence="1" type="ORF">XDN619_LOCUS33134</name>
</gene>
<organism evidence="1 2">
    <name type="scientific">Rotaria magnacalcarata</name>
    <dbReference type="NCBI Taxonomy" id="392030"/>
    <lineage>
        <taxon>Eukaryota</taxon>
        <taxon>Metazoa</taxon>
        <taxon>Spiralia</taxon>
        <taxon>Gnathifera</taxon>
        <taxon>Rotifera</taxon>
        <taxon>Eurotatoria</taxon>
        <taxon>Bdelloidea</taxon>
        <taxon>Philodinida</taxon>
        <taxon>Philodinidae</taxon>
        <taxon>Rotaria</taxon>
    </lineage>
</organism>
<proteinExistence type="predicted"/>
<evidence type="ECO:0000313" key="2">
    <source>
        <dbReference type="Proteomes" id="UP000663887"/>
    </source>
</evidence>
<sequence length="458" mass="52757">MSKVAPELVLNADQLPDTTATPELEPTPPKLLPKPLADFKQYVESKLCYHAKPVANAELISVEPKMAFQCHMKILIEARTLRTEITPYRWHTETVLGSRTLGRFFEETEHPGEAVGHIWNDYLVDLPSTEKSKRILALVESISYVRCRYCRGKCILSCTHCRSGLVESGTKLCSYCKGQGKVACSRCKGLGGFRHTPTLTVKWHTQYSTWFYQNSFLHLKRIRKGQRTQVWSVKNVPWSKQSPIENIVQSIQEETPDIPLKANIIKDYYEKQLNPIKTKNNQMRRLECSIERMNFEEIRYKMGENYQNKKDPTLESTFRFCQYPGPEGKTLIYENDYPLNCCGCFGEKVACYSSCSLKYLQTKLRLAFTTFLGIFDFGDAKVLDGAIVMLLAGRIQELIFIDDGDSMVIDCDHEYDDGQLEFDDSGEYVFDDDEELISDNDKESAFIEHESKMFMYEF</sequence>
<name>A0A816ZIM8_9BILA</name>
<reference evidence="1" key="1">
    <citation type="submission" date="2021-02" db="EMBL/GenBank/DDBJ databases">
        <authorList>
            <person name="Nowell W R."/>
        </authorList>
    </citation>
    <scope>NUCLEOTIDE SEQUENCE</scope>
</reference>